<evidence type="ECO:0000259" key="2">
    <source>
        <dbReference type="Pfam" id="PF02517"/>
    </source>
</evidence>
<feature type="transmembrane region" description="Helical" evidence="1">
    <location>
        <begin position="46"/>
        <end position="69"/>
    </location>
</feature>
<keyword evidence="1" id="KW-0812">Transmembrane</keyword>
<dbReference type="AlphaFoldDB" id="A0A6J4PUD4"/>
<sequence length="204" mass="21443">MAVQALQLLALTVAAVLVGAWAAPRVGFCSRPVDRDWAHLKHDVWTSLAPGLLAGALIVGGDLVLSPLLGSEWARAEAEHPRTLLITAAGVLYGGLAEELMLRWGVMSALTYLIWIAFSRGTERPPKWSVHSAIVLAAVLFGVLHLGAVAAAVSLTPLIIARTVVLNAIAGVIFGLLFARRSLEAAMVAHAMAHVTITAVALLV</sequence>
<dbReference type="Pfam" id="PF02517">
    <property type="entry name" value="Rce1-like"/>
    <property type="match status" value="1"/>
</dbReference>
<protein>
    <recommendedName>
        <fullName evidence="2">CAAX prenyl protease 2/Lysostaphin resistance protein A-like domain-containing protein</fullName>
    </recommendedName>
</protein>
<keyword evidence="1" id="KW-0472">Membrane</keyword>
<proteinExistence type="predicted"/>
<reference evidence="3" key="1">
    <citation type="submission" date="2020-02" db="EMBL/GenBank/DDBJ databases">
        <authorList>
            <person name="Meier V. D."/>
        </authorList>
    </citation>
    <scope>NUCLEOTIDE SEQUENCE</scope>
    <source>
        <strain evidence="3">AVDCRST_MAG75</strain>
    </source>
</reference>
<feature type="transmembrane region" description="Helical" evidence="1">
    <location>
        <begin position="159"/>
        <end position="178"/>
    </location>
</feature>
<keyword evidence="1" id="KW-1133">Transmembrane helix</keyword>
<feature type="transmembrane region" description="Helical" evidence="1">
    <location>
        <begin position="102"/>
        <end position="118"/>
    </location>
</feature>
<evidence type="ECO:0000313" key="3">
    <source>
        <dbReference type="EMBL" id="CAA9419796.1"/>
    </source>
</evidence>
<feature type="transmembrane region" description="Helical" evidence="1">
    <location>
        <begin position="130"/>
        <end position="153"/>
    </location>
</feature>
<dbReference type="EMBL" id="CADCUO010000246">
    <property type="protein sequence ID" value="CAA9419796.1"/>
    <property type="molecule type" value="Genomic_DNA"/>
</dbReference>
<evidence type="ECO:0000256" key="1">
    <source>
        <dbReference type="SAM" id="Phobius"/>
    </source>
</evidence>
<feature type="domain" description="CAAX prenyl protease 2/Lysostaphin resistance protein A-like" evidence="2">
    <location>
        <begin position="83"/>
        <end position="194"/>
    </location>
</feature>
<dbReference type="GO" id="GO:0080120">
    <property type="term" value="P:CAAX-box protein maturation"/>
    <property type="evidence" value="ECO:0007669"/>
    <property type="project" value="UniProtKB-ARBA"/>
</dbReference>
<organism evidence="3">
    <name type="scientific">uncultured Propionibacteriaceae bacterium</name>
    <dbReference type="NCBI Taxonomy" id="257457"/>
    <lineage>
        <taxon>Bacteria</taxon>
        <taxon>Bacillati</taxon>
        <taxon>Actinomycetota</taxon>
        <taxon>Actinomycetes</taxon>
        <taxon>Propionibacteriales</taxon>
        <taxon>Propionibacteriaceae</taxon>
        <taxon>environmental samples</taxon>
    </lineage>
</organism>
<name>A0A6J4PUD4_9ACTN</name>
<dbReference type="GO" id="GO:0004175">
    <property type="term" value="F:endopeptidase activity"/>
    <property type="evidence" value="ECO:0007669"/>
    <property type="project" value="UniProtKB-ARBA"/>
</dbReference>
<dbReference type="InterPro" id="IPR003675">
    <property type="entry name" value="Rce1/LyrA-like_dom"/>
</dbReference>
<gene>
    <name evidence="3" type="ORF">AVDCRST_MAG75-3362</name>
</gene>
<accession>A0A6J4PUD4</accession>